<sequence>MALLLSATCVGYSSNFVKTARYGGRDRTSTHLSRNTRRLTKQLSALKFQPSLYSKSLKRRHLLVKGSVKSEKEAVIPNETEAQVGEEIDWSATIFPFLFPATGGLLFGYEIGATSGAIVSLTSSVTSGTTWYDLSPLASGLIVSGSLGGAMLASAIAVVYGDYLGRKKELVGGAALYTLGASLMAFAPSLPVLISGRLIYGLGIGFTMHGAPMYIAETAPTSVRGTLISLKEGFIVGGILLGYLVSSNFIGDVGGWRSMYGAAVVPAAALTVAMSTVPESPRWLPAGDFPAALPLEELCCPVA</sequence>
<dbReference type="GO" id="GO:1904659">
    <property type="term" value="P:D-glucose transmembrane transport"/>
    <property type="evidence" value="ECO:0007669"/>
    <property type="project" value="TreeGrafter"/>
</dbReference>
<dbReference type="PROSITE" id="PS00217">
    <property type="entry name" value="SUGAR_TRANSPORT_2"/>
    <property type="match status" value="1"/>
</dbReference>
<dbReference type="GO" id="GO:0022857">
    <property type="term" value="F:transmembrane transporter activity"/>
    <property type="evidence" value="ECO:0007669"/>
    <property type="project" value="InterPro"/>
</dbReference>
<dbReference type="SUPFAM" id="SSF103473">
    <property type="entry name" value="MFS general substrate transporter"/>
    <property type="match status" value="1"/>
</dbReference>
<organism evidence="9 10">
    <name type="scientific">Cymbomonas tetramitiformis</name>
    <dbReference type="NCBI Taxonomy" id="36881"/>
    <lineage>
        <taxon>Eukaryota</taxon>
        <taxon>Viridiplantae</taxon>
        <taxon>Chlorophyta</taxon>
        <taxon>Pyramimonadophyceae</taxon>
        <taxon>Pyramimonadales</taxon>
        <taxon>Pyramimonadaceae</taxon>
        <taxon>Cymbomonas</taxon>
    </lineage>
</organism>
<dbReference type="Proteomes" id="UP001190700">
    <property type="component" value="Unassembled WGS sequence"/>
</dbReference>
<dbReference type="InterPro" id="IPR003663">
    <property type="entry name" value="Sugar/inositol_transpt"/>
</dbReference>
<dbReference type="InterPro" id="IPR050820">
    <property type="entry name" value="MFS_Sugar_Transporter"/>
</dbReference>
<dbReference type="InterPro" id="IPR036259">
    <property type="entry name" value="MFS_trans_sf"/>
</dbReference>
<accession>A0AAE0GGK4</accession>
<dbReference type="PANTHER" id="PTHR48023:SF4">
    <property type="entry name" value="D-XYLOSE-PROTON SYMPORTER-LIKE 2"/>
    <property type="match status" value="1"/>
</dbReference>
<comment type="caution">
    <text evidence="9">The sequence shown here is derived from an EMBL/GenBank/DDBJ whole genome shotgun (WGS) entry which is preliminary data.</text>
</comment>
<dbReference type="PANTHER" id="PTHR48023">
    <property type="entry name" value="D-XYLOSE-PROTON SYMPORTER-LIKE 2"/>
    <property type="match status" value="1"/>
</dbReference>
<evidence type="ECO:0000256" key="4">
    <source>
        <dbReference type="ARBA" id="ARBA00022692"/>
    </source>
</evidence>
<evidence type="ECO:0000256" key="6">
    <source>
        <dbReference type="ARBA" id="ARBA00023136"/>
    </source>
</evidence>
<keyword evidence="6 7" id="KW-0472">Membrane</keyword>
<keyword evidence="10" id="KW-1185">Reference proteome</keyword>
<dbReference type="EMBL" id="LGRX02006264">
    <property type="protein sequence ID" value="KAK3277041.1"/>
    <property type="molecule type" value="Genomic_DNA"/>
</dbReference>
<keyword evidence="9" id="KW-0762">Sugar transport</keyword>
<evidence type="ECO:0000313" key="9">
    <source>
        <dbReference type="EMBL" id="KAK3277041.1"/>
    </source>
</evidence>
<dbReference type="InterPro" id="IPR020846">
    <property type="entry name" value="MFS_dom"/>
</dbReference>
<dbReference type="Gene3D" id="1.20.1250.20">
    <property type="entry name" value="MFS general substrate transporter like domains"/>
    <property type="match status" value="1"/>
</dbReference>
<dbReference type="InterPro" id="IPR005829">
    <property type="entry name" value="Sugar_transporter_CS"/>
</dbReference>
<evidence type="ECO:0000256" key="5">
    <source>
        <dbReference type="ARBA" id="ARBA00022989"/>
    </source>
</evidence>
<feature type="transmembrane region" description="Helical" evidence="7">
    <location>
        <begin position="170"/>
        <end position="192"/>
    </location>
</feature>
<keyword evidence="4 7" id="KW-0812">Transmembrane</keyword>
<gene>
    <name evidence="9" type="ORF">CYMTET_14927</name>
</gene>
<comment type="similarity">
    <text evidence="2">Belongs to the major facilitator superfamily. Sugar transporter (TC 2.A.1.1) family.</text>
</comment>
<keyword evidence="3" id="KW-0813">Transport</keyword>
<dbReference type="PRINTS" id="PR00171">
    <property type="entry name" value="SUGRTRNSPORT"/>
</dbReference>
<comment type="subcellular location">
    <subcellularLocation>
        <location evidence="1">Membrane</location>
        <topology evidence="1">Multi-pass membrane protein</topology>
    </subcellularLocation>
</comment>
<evidence type="ECO:0000313" key="10">
    <source>
        <dbReference type="Proteomes" id="UP001190700"/>
    </source>
</evidence>
<evidence type="ECO:0000256" key="7">
    <source>
        <dbReference type="SAM" id="Phobius"/>
    </source>
</evidence>
<evidence type="ECO:0000256" key="2">
    <source>
        <dbReference type="ARBA" id="ARBA00010992"/>
    </source>
</evidence>
<evidence type="ECO:0000256" key="1">
    <source>
        <dbReference type="ARBA" id="ARBA00004141"/>
    </source>
</evidence>
<feature type="domain" description="Major facilitator superfamily (MFS) profile" evidence="8">
    <location>
        <begin position="96"/>
        <end position="303"/>
    </location>
</feature>
<dbReference type="PROSITE" id="PS50850">
    <property type="entry name" value="MFS"/>
    <property type="match status" value="1"/>
</dbReference>
<feature type="transmembrane region" description="Helical" evidence="7">
    <location>
        <begin position="137"/>
        <end position="158"/>
    </location>
</feature>
<evidence type="ECO:0000259" key="8">
    <source>
        <dbReference type="PROSITE" id="PS50850"/>
    </source>
</evidence>
<dbReference type="GO" id="GO:0016020">
    <property type="term" value="C:membrane"/>
    <property type="evidence" value="ECO:0007669"/>
    <property type="project" value="UniProtKB-SubCell"/>
</dbReference>
<evidence type="ECO:0000256" key="3">
    <source>
        <dbReference type="ARBA" id="ARBA00022448"/>
    </source>
</evidence>
<keyword evidence="5 7" id="KW-1133">Transmembrane helix</keyword>
<dbReference type="InterPro" id="IPR005828">
    <property type="entry name" value="MFS_sugar_transport-like"/>
</dbReference>
<name>A0AAE0GGK4_9CHLO</name>
<dbReference type="Pfam" id="PF00083">
    <property type="entry name" value="Sugar_tr"/>
    <property type="match status" value="1"/>
</dbReference>
<reference evidence="9 10" key="1">
    <citation type="journal article" date="2015" name="Genome Biol. Evol.">
        <title>Comparative Genomics of a Bacterivorous Green Alga Reveals Evolutionary Causalities and Consequences of Phago-Mixotrophic Mode of Nutrition.</title>
        <authorList>
            <person name="Burns J.A."/>
            <person name="Paasch A."/>
            <person name="Narechania A."/>
            <person name="Kim E."/>
        </authorList>
    </citation>
    <scope>NUCLEOTIDE SEQUENCE [LARGE SCALE GENOMIC DNA]</scope>
    <source>
        <strain evidence="9 10">PLY_AMNH</strain>
    </source>
</reference>
<dbReference type="AlphaFoldDB" id="A0AAE0GGK4"/>
<protein>
    <submittedName>
        <fullName evidence="9">Vacuolar glucose transporter 1</fullName>
    </submittedName>
</protein>
<proteinExistence type="inferred from homology"/>